<feature type="binding site" evidence="10">
    <location>
        <begin position="183"/>
        <end position="185"/>
    </location>
    <ligand>
        <name>FAD</name>
        <dbReference type="ChEBI" id="CHEBI:57692"/>
    </ligand>
</feature>
<dbReference type="InterPro" id="IPR008219">
    <property type="entry name" value="PRODH_bac_arc"/>
</dbReference>
<dbReference type="EMBL" id="JABBMI010000112">
    <property type="protein sequence ID" value="NMK55608.1"/>
    <property type="molecule type" value="Genomic_DNA"/>
</dbReference>
<feature type="binding site" evidence="9">
    <location>
        <position position="285"/>
    </location>
    <ligand>
        <name>substrate</name>
    </ligand>
</feature>
<feature type="binding site" evidence="9">
    <location>
        <position position="97"/>
    </location>
    <ligand>
        <name>substrate</name>
    </ligand>
</feature>
<dbReference type="PIRSF" id="PIRSF000196">
    <property type="entry name" value="Pro_dehydrog"/>
    <property type="match status" value="1"/>
</dbReference>
<dbReference type="GO" id="GO:0004657">
    <property type="term" value="F:proline dehydrogenase activity"/>
    <property type="evidence" value="ECO:0007669"/>
    <property type="project" value="UniProtKB-EC"/>
</dbReference>
<protein>
    <recommendedName>
        <fullName evidence="2">proline dehydrogenase</fullName>
        <ecNumber evidence="2">1.5.5.2</ecNumber>
    </recommendedName>
</protein>
<evidence type="ECO:0000256" key="7">
    <source>
        <dbReference type="ARBA" id="ARBA00023062"/>
    </source>
</evidence>
<evidence type="ECO:0000313" key="12">
    <source>
        <dbReference type="EMBL" id="NMK55608.1"/>
    </source>
</evidence>
<reference evidence="14 15" key="1">
    <citation type="submission" date="2020-04" db="EMBL/GenBank/DDBJ databases">
        <title>The Epidemiology and Molecular Characteristics of Linezolid-Resistant Staphylococcus capitis in Huashan Hospital, Shanghai.</title>
        <authorList>
            <person name="Ding L."/>
            <person name="Li P."/>
            <person name="Yang Y."/>
            <person name="Lin D."/>
            <person name="Xu X."/>
        </authorList>
    </citation>
    <scope>NUCLEOTIDE SEQUENCE [LARGE SCALE GENOMIC DNA]</scope>
    <source>
        <strain evidence="13 15">12-86</strain>
        <strain evidence="12 14">17-84</strain>
    </source>
</reference>
<dbReference type="GO" id="GO:0010133">
    <property type="term" value="P:L-proline catabolic process to L-glutamate"/>
    <property type="evidence" value="ECO:0007669"/>
    <property type="project" value="UniProtKB-UniPathway"/>
</dbReference>
<keyword evidence="14" id="KW-1185">Reference proteome</keyword>
<dbReference type="InterPro" id="IPR015659">
    <property type="entry name" value="Proline_oxidase"/>
</dbReference>
<accession>A0A7X9ZIB8</accession>
<proteinExistence type="predicted"/>
<comment type="catalytic activity">
    <reaction evidence="8">
        <text>L-proline + a quinone = (S)-1-pyrroline-5-carboxylate + a quinol + H(+)</text>
        <dbReference type="Rhea" id="RHEA:23784"/>
        <dbReference type="ChEBI" id="CHEBI:15378"/>
        <dbReference type="ChEBI" id="CHEBI:17388"/>
        <dbReference type="ChEBI" id="CHEBI:24646"/>
        <dbReference type="ChEBI" id="CHEBI:60039"/>
        <dbReference type="ChEBI" id="CHEBI:132124"/>
        <dbReference type="EC" id="1.5.5.2"/>
    </reaction>
</comment>
<keyword evidence="4 10" id="KW-0547">Nucleotide-binding</keyword>
<evidence type="ECO:0000256" key="8">
    <source>
        <dbReference type="ARBA" id="ARBA00048779"/>
    </source>
</evidence>
<feature type="binding site" evidence="10">
    <location>
        <begin position="223"/>
        <end position="224"/>
    </location>
    <ligand>
        <name>FAD</name>
        <dbReference type="ChEBI" id="CHEBI:57692"/>
    </ligand>
</feature>
<evidence type="ECO:0000256" key="5">
    <source>
        <dbReference type="ARBA" id="ARBA00022827"/>
    </source>
</evidence>
<evidence type="ECO:0000256" key="4">
    <source>
        <dbReference type="ARBA" id="ARBA00022741"/>
    </source>
</evidence>
<feature type="domain" description="Proline dehydrogenase" evidence="11">
    <location>
        <begin position="43"/>
        <end position="293"/>
    </location>
</feature>
<dbReference type="InterPro" id="IPR002872">
    <property type="entry name" value="Proline_DH_dom"/>
</dbReference>
<evidence type="ECO:0000313" key="15">
    <source>
        <dbReference type="Proteomes" id="UP000550736"/>
    </source>
</evidence>
<dbReference type="PANTHER" id="PTHR13914">
    <property type="entry name" value="PROLINE OXIDASE"/>
    <property type="match status" value="1"/>
</dbReference>
<dbReference type="Pfam" id="PF01619">
    <property type="entry name" value="Pro_dh"/>
    <property type="match status" value="1"/>
</dbReference>
<evidence type="ECO:0000256" key="1">
    <source>
        <dbReference type="ARBA" id="ARBA00004739"/>
    </source>
</evidence>
<evidence type="ECO:0000256" key="2">
    <source>
        <dbReference type="ARBA" id="ARBA00012695"/>
    </source>
</evidence>
<sequence length="333" mass="38482">MSLFRDFFIALSNNTYLNETAKKVGPRMGANKVVAGNTIPQLIEKIQYLNEYRIAVTVDCLGEFVETKEESLHAKQQILEIIEAIQYFNVEAHMSVKISQLGSEFDLDLAYENMREILLKADECGKMHINIDTEKYHSLQQIQHVLDKLKGEFKNVGTVVQAYLYEAEDLIDKYPDLRLRLVKGAYKEDETIAYQTKEDIDSNYIKIIEKRLLNARNYTSIATHDDQIISHVKQFMKKNHIEKDQMEFQMLYGFRSDLAQSIANEGYHFTVYVPFGDDWFAYFMRRLAERPQNLSLAFKEFSNPKALKRIALYGSVATGLASTLAIATKLLKR</sequence>
<keyword evidence="7" id="KW-0642">Proline metabolism</keyword>
<dbReference type="EMBL" id="JABBLX010000034">
    <property type="protein sequence ID" value="NMK98248.1"/>
    <property type="molecule type" value="Genomic_DNA"/>
</dbReference>
<evidence type="ECO:0000256" key="3">
    <source>
        <dbReference type="ARBA" id="ARBA00022630"/>
    </source>
</evidence>
<evidence type="ECO:0000256" key="6">
    <source>
        <dbReference type="ARBA" id="ARBA00023002"/>
    </source>
</evidence>
<dbReference type="Proteomes" id="UP000538955">
    <property type="component" value="Unassembled WGS sequence"/>
</dbReference>
<keyword evidence="5 10" id="KW-0274">FAD</keyword>
<keyword evidence="3" id="KW-0285">Flavoprotein</keyword>
<dbReference type="RefSeq" id="WP_023350074.1">
    <property type="nucleotide sequence ID" value="NZ_CBCPJN010000001.1"/>
</dbReference>
<comment type="cofactor">
    <cofactor evidence="10">
        <name>FAD</name>
        <dbReference type="ChEBI" id="CHEBI:57692"/>
    </cofactor>
    <text evidence="10">Binds 1 FAD per subunit.</text>
</comment>
<dbReference type="GO" id="GO:0000166">
    <property type="term" value="F:nucleotide binding"/>
    <property type="evidence" value="ECO:0007669"/>
    <property type="project" value="UniProtKB-KW"/>
</dbReference>
<feature type="binding site" evidence="10">
    <location>
        <position position="197"/>
    </location>
    <ligand>
        <name>FAD</name>
        <dbReference type="ChEBI" id="CHEBI:57692"/>
    </ligand>
</feature>
<dbReference type="PANTHER" id="PTHR13914:SF0">
    <property type="entry name" value="PROLINE DEHYDROGENASE 1, MITOCHONDRIAL"/>
    <property type="match status" value="1"/>
</dbReference>
<organism evidence="13 15">
    <name type="scientific">Staphylococcus capitis</name>
    <dbReference type="NCBI Taxonomy" id="29388"/>
    <lineage>
        <taxon>Bacteria</taxon>
        <taxon>Bacillati</taxon>
        <taxon>Bacillota</taxon>
        <taxon>Bacilli</taxon>
        <taxon>Bacillales</taxon>
        <taxon>Staphylococcaceae</taxon>
        <taxon>Staphylococcus</taxon>
    </lineage>
</organism>
<comment type="caution">
    <text evidence="13">The sequence shown here is derived from an EMBL/GenBank/DDBJ whole genome shotgun (WGS) entry which is preliminary data.</text>
</comment>
<dbReference type="UniPathway" id="UPA00261">
    <property type="reaction ID" value="UER00373"/>
</dbReference>
<dbReference type="Proteomes" id="UP000550736">
    <property type="component" value="Unassembled WGS sequence"/>
</dbReference>
<dbReference type="Gene3D" id="3.20.20.220">
    <property type="match status" value="1"/>
</dbReference>
<dbReference type="InterPro" id="IPR029041">
    <property type="entry name" value="FAD-linked_oxidoreductase-like"/>
</dbReference>
<keyword evidence="6" id="KW-0560">Oxidoreductase</keyword>
<gene>
    <name evidence="13" type="ORF">HHM13_09110</name>
    <name evidence="12" type="ORF">HHM24_12880</name>
</gene>
<name>A0A7X9ZIB8_STACP</name>
<evidence type="ECO:0000256" key="9">
    <source>
        <dbReference type="PIRSR" id="PIRSR000196-1"/>
    </source>
</evidence>
<evidence type="ECO:0000256" key="10">
    <source>
        <dbReference type="PIRSR" id="PIRSR000196-2"/>
    </source>
</evidence>
<evidence type="ECO:0000313" key="14">
    <source>
        <dbReference type="Proteomes" id="UP000538955"/>
    </source>
</evidence>
<dbReference type="EC" id="1.5.5.2" evidence="2"/>
<comment type="pathway">
    <text evidence="1">Amino-acid degradation; L-proline degradation into L-glutamate; L-glutamate from L-proline: step 1/2.</text>
</comment>
<feature type="binding site" evidence="10">
    <location>
        <position position="161"/>
    </location>
    <ligand>
        <name>FAD</name>
        <dbReference type="ChEBI" id="CHEBI:57692"/>
    </ligand>
</feature>
<feature type="binding site" evidence="9">
    <location>
        <position position="286"/>
    </location>
    <ligand>
        <name>substrate</name>
    </ligand>
</feature>
<evidence type="ECO:0000259" key="11">
    <source>
        <dbReference type="Pfam" id="PF01619"/>
    </source>
</evidence>
<dbReference type="AlphaFoldDB" id="A0A7X9ZIB8"/>
<dbReference type="SUPFAM" id="SSF51730">
    <property type="entry name" value="FAD-linked oxidoreductase"/>
    <property type="match status" value="1"/>
</dbReference>
<evidence type="ECO:0000313" key="13">
    <source>
        <dbReference type="EMBL" id="NMK98248.1"/>
    </source>
</evidence>